<dbReference type="InterPro" id="IPR036860">
    <property type="entry name" value="SH2_dom_sf"/>
</dbReference>
<dbReference type="AlphaFoldDB" id="A0A0K2UJA6"/>
<dbReference type="InterPro" id="IPR000980">
    <property type="entry name" value="SH2"/>
</dbReference>
<evidence type="ECO:0000256" key="1">
    <source>
        <dbReference type="PROSITE-ProRule" id="PRU00191"/>
    </source>
</evidence>
<dbReference type="EMBL" id="HACA01020661">
    <property type="protein sequence ID" value="CDW38022.1"/>
    <property type="molecule type" value="Transcribed_RNA"/>
</dbReference>
<organism evidence="4">
    <name type="scientific">Lepeophtheirus salmonis</name>
    <name type="common">Salmon louse</name>
    <name type="synonym">Caligus salmonis</name>
    <dbReference type="NCBI Taxonomy" id="72036"/>
    <lineage>
        <taxon>Eukaryota</taxon>
        <taxon>Metazoa</taxon>
        <taxon>Ecdysozoa</taxon>
        <taxon>Arthropoda</taxon>
        <taxon>Crustacea</taxon>
        <taxon>Multicrustacea</taxon>
        <taxon>Hexanauplia</taxon>
        <taxon>Copepoda</taxon>
        <taxon>Siphonostomatoida</taxon>
        <taxon>Caligidae</taxon>
        <taxon>Lepeophtheirus</taxon>
    </lineage>
</organism>
<feature type="domain" description="SH2" evidence="3">
    <location>
        <begin position="175"/>
        <end position="275"/>
    </location>
</feature>
<name>A0A0K2UJA6_LEPSM</name>
<dbReference type="PANTHER" id="PTHR15832">
    <property type="entry name" value="SHC (SRC HOMOLOGY DOMAIN C-TERMINAL) ADAPTOR HOMOLOG"/>
    <property type="match status" value="1"/>
</dbReference>
<gene>
    <name evidence="4" type="primary">Dmoj\GI16708</name>
</gene>
<dbReference type="CDD" id="cd00173">
    <property type="entry name" value="SH2"/>
    <property type="match status" value="1"/>
</dbReference>
<keyword evidence="1" id="KW-0727">SH2 domain</keyword>
<sequence>MGKMNLKGLVCLGRYQRFDEDTSSIGSTCDISSNISYNCGHCGHHGTVKAEVYNGKRRADKNVQLNNSSSSSSLGSEKFILGKSCNSAVKSVVNDLGLSNSSTTSPSNNNNNNTTNQNITAKNTTKKYTDKNCTLMRKLLGLKKDENELLSSSSPYLNKLNEDWNDSVSLENAAWYRPGFDRDLTNQHLSNLSTGSFVVRRSKSRRDALALSLKTPSRHISTLSNRIAHFLILVLPNGDGFRIKGSKKTFPSLRSLIIHHSVMSEILPCPLLLPFPRHNHLHQMGCGSENASESSETDEEDSHHDEDIADISNYPDLLITLRQTLYATQDLPN</sequence>
<evidence type="ECO:0000256" key="2">
    <source>
        <dbReference type="SAM" id="MobiDB-lite"/>
    </source>
</evidence>
<dbReference type="Pfam" id="PF00017">
    <property type="entry name" value="SH2"/>
    <property type="match status" value="1"/>
</dbReference>
<protein>
    <recommendedName>
        <fullName evidence="3">SH2 domain-containing protein</fullName>
    </recommendedName>
</protein>
<dbReference type="SMART" id="SM00252">
    <property type="entry name" value="SH2"/>
    <property type="match status" value="1"/>
</dbReference>
<dbReference type="Gene3D" id="3.30.505.10">
    <property type="entry name" value="SH2 domain"/>
    <property type="match status" value="1"/>
</dbReference>
<dbReference type="OrthoDB" id="10013007at2759"/>
<feature type="region of interest" description="Disordered" evidence="2">
    <location>
        <begin position="284"/>
        <end position="307"/>
    </location>
</feature>
<accession>A0A0K2UJA6</accession>
<evidence type="ECO:0000313" key="4">
    <source>
        <dbReference type="EMBL" id="CDW38022.1"/>
    </source>
</evidence>
<dbReference type="PANTHER" id="PTHR15832:SF2">
    <property type="entry name" value="SH2 DOMAIN-CONTAINING PROTEIN"/>
    <property type="match status" value="1"/>
</dbReference>
<dbReference type="SUPFAM" id="SSF55550">
    <property type="entry name" value="SH2 domain"/>
    <property type="match status" value="1"/>
</dbReference>
<reference evidence="4" key="1">
    <citation type="submission" date="2014-05" db="EMBL/GenBank/DDBJ databases">
        <authorList>
            <person name="Chronopoulou M."/>
        </authorList>
    </citation>
    <scope>NUCLEOTIDE SEQUENCE</scope>
    <source>
        <tissue evidence="4">Whole organism</tissue>
    </source>
</reference>
<dbReference type="PROSITE" id="PS50001">
    <property type="entry name" value="SH2"/>
    <property type="match status" value="1"/>
</dbReference>
<proteinExistence type="predicted"/>
<evidence type="ECO:0000259" key="3">
    <source>
        <dbReference type="PROSITE" id="PS50001"/>
    </source>
</evidence>
<feature type="region of interest" description="Disordered" evidence="2">
    <location>
        <begin position="99"/>
        <end position="123"/>
    </location>
</feature>